<evidence type="ECO:0000256" key="1">
    <source>
        <dbReference type="ARBA" id="ARBA00004141"/>
    </source>
</evidence>
<feature type="transmembrane region" description="Helical" evidence="5">
    <location>
        <begin position="95"/>
        <end position="122"/>
    </location>
</feature>
<evidence type="ECO:0000256" key="4">
    <source>
        <dbReference type="ARBA" id="ARBA00023136"/>
    </source>
</evidence>
<evidence type="ECO:0000256" key="3">
    <source>
        <dbReference type="ARBA" id="ARBA00022989"/>
    </source>
</evidence>
<sequence>MKKLHFTCNFWNCCLIIGAICSKIPQIGSIYRNKSAKGISLCSVTLDLISKTILAFYLIVRKYPLKEWCEILALALCTLIIEFQVLYYNGRRKDAWLILTGYVTACNLLISGLIPLPILWVLESMCIPLQLASKITQAVSISNNGGTGNISGLTTFVMCISTVMKTYSEYYSRCDYLLVANNGVTFAGNLLIGIQIIYYMD</sequence>
<dbReference type="PANTHER" id="PTHR12226:SF3">
    <property type="entry name" value="SOLUTE CARRIER FAMILY 66 MEMBER 3"/>
    <property type="match status" value="1"/>
</dbReference>
<evidence type="ECO:0000313" key="6">
    <source>
        <dbReference type="EMBL" id="KAK5645608.1"/>
    </source>
</evidence>
<dbReference type="Proteomes" id="UP001329430">
    <property type="component" value="Chromosome 3"/>
</dbReference>
<keyword evidence="7" id="KW-1185">Reference proteome</keyword>
<feature type="transmembrane region" description="Helical" evidence="5">
    <location>
        <begin position="146"/>
        <end position="164"/>
    </location>
</feature>
<evidence type="ECO:0000256" key="5">
    <source>
        <dbReference type="SAM" id="Phobius"/>
    </source>
</evidence>
<dbReference type="Gene3D" id="1.20.1280.290">
    <property type="match status" value="1"/>
</dbReference>
<comment type="caution">
    <text evidence="6">The sequence shown here is derived from an EMBL/GenBank/DDBJ whole genome shotgun (WGS) entry which is preliminary data.</text>
</comment>
<dbReference type="SMART" id="SM00679">
    <property type="entry name" value="CTNS"/>
    <property type="match status" value="1"/>
</dbReference>
<feature type="transmembrane region" description="Helical" evidence="5">
    <location>
        <begin position="71"/>
        <end position="88"/>
    </location>
</feature>
<dbReference type="InterPro" id="IPR006603">
    <property type="entry name" value="PQ-loop_rpt"/>
</dbReference>
<feature type="transmembrane region" description="Helical" evidence="5">
    <location>
        <begin position="39"/>
        <end position="59"/>
    </location>
</feature>
<keyword evidence="3 5" id="KW-1133">Transmembrane helix</keyword>
<evidence type="ECO:0008006" key="8">
    <source>
        <dbReference type="Google" id="ProtNLM"/>
    </source>
</evidence>
<evidence type="ECO:0000256" key="2">
    <source>
        <dbReference type="ARBA" id="ARBA00022692"/>
    </source>
</evidence>
<accession>A0AAN7ZPF9</accession>
<dbReference type="InterPro" id="IPR016817">
    <property type="entry name" value="MannP-dilichol_defect-1"/>
</dbReference>
<dbReference type="PANTHER" id="PTHR12226">
    <property type="entry name" value="MANNOSE-P-DOLICHOL UTILIZATION DEFECT 1 LEC35 -RELATED"/>
    <property type="match status" value="1"/>
</dbReference>
<proteinExistence type="predicted"/>
<gene>
    <name evidence="6" type="ORF">RI129_004072</name>
</gene>
<keyword evidence="2 5" id="KW-0812">Transmembrane</keyword>
<keyword evidence="4 5" id="KW-0472">Membrane</keyword>
<feature type="transmembrane region" description="Helical" evidence="5">
    <location>
        <begin position="176"/>
        <end position="200"/>
    </location>
</feature>
<comment type="subcellular location">
    <subcellularLocation>
        <location evidence="1">Membrane</location>
        <topology evidence="1">Multi-pass membrane protein</topology>
    </subcellularLocation>
</comment>
<evidence type="ECO:0000313" key="7">
    <source>
        <dbReference type="Proteomes" id="UP001329430"/>
    </source>
</evidence>
<organism evidence="6 7">
    <name type="scientific">Pyrocoelia pectoralis</name>
    <dbReference type="NCBI Taxonomy" id="417401"/>
    <lineage>
        <taxon>Eukaryota</taxon>
        <taxon>Metazoa</taxon>
        <taxon>Ecdysozoa</taxon>
        <taxon>Arthropoda</taxon>
        <taxon>Hexapoda</taxon>
        <taxon>Insecta</taxon>
        <taxon>Pterygota</taxon>
        <taxon>Neoptera</taxon>
        <taxon>Endopterygota</taxon>
        <taxon>Coleoptera</taxon>
        <taxon>Polyphaga</taxon>
        <taxon>Elateriformia</taxon>
        <taxon>Elateroidea</taxon>
        <taxon>Lampyridae</taxon>
        <taxon>Lampyrinae</taxon>
        <taxon>Pyrocoelia</taxon>
    </lineage>
</organism>
<dbReference type="EMBL" id="JAVRBK010000003">
    <property type="protein sequence ID" value="KAK5645608.1"/>
    <property type="molecule type" value="Genomic_DNA"/>
</dbReference>
<name>A0AAN7ZPF9_9COLE</name>
<dbReference type="Pfam" id="PF04193">
    <property type="entry name" value="PQ-loop"/>
    <property type="match status" value="1"/>
</dbReference>
<reference evidence="6 7" key="1">
    <citation type="journal article" date="2024" name="Insects">
        <title>An Improved Chromosome-Level Genome Assembly of the Firefly Pyrocoelia pectoralis.</title>
        <authorList>
            <person name="Fu X."/>
            <person name="Meyer-Rochow V.B."/>
            <person name="Ballantyne L."/>
            <person name="Zhu X."/>
        </authorList>
    </citation>
    <scope>NUCLEOTIDE SEQUENCE [LARGE SCALE GENOMIC DNA]</scope>
    <source>
        <strain evidence="6">XCY_ONT2</strain>
    </source>
</reference>
<protein>
    <recommendedName>
        <fullName evidence="8">PQ-loop repeat-containing protein 3</fullName>
    </recommendedName>
</protein>
<dbReference type="AlphaFoldDB" id="A0AAN7ZPF9"/>
<dbReference type="GO" id="GO:0016020">
    <property type="term" value="C:membrane"/>
    <property type="evidence" value="ECO:0007669"/>
    <property type="project" value="UniProtKB-SubCell"/>
</dbReference>